<organism evidence="1 2">
    <name type="scientific">Neolentinus lepideus HHB14362 ss-1</name>
    <dbReference type="NCBI Taxonomy" id="1314782"/>
    <lineage>
        <taxon>Eukaryota</taxon>
        <taxon>Fungi</taxon>
        <taxon>Dikarya</taxon>
        <taxon>Basidiomycota</taxon>
        <taxon>Agaricomycotina</taxon>
        <taxon>Agaricomycetes</taxon>
        <taxon>Gloeophyllales</taxon>
        <taxon>Gloeophyllaceae</taxon>
        <taxon>Neolentinus</taxon>
    </lineage>
</organism>
<dbReference type="STRING" id="1314782.A0A165QKX4"/>
<dbReference type="GO" id="GO:0016413">
    <property type="term" value="F:O-acetyltransferase activity"/>
    <property type="evidence" value="ECO:0007669"/>
    <property type="project" value="InterPro"/>
</dbReference>
<gene>
    <name evidence="1" type="ORF">NEOLEDRAFT_1164101</name>
</gene>
<dbReference type="OrthoDB" id="630188at2759"/>
<sequence>MGLLRLLNPRSITSRLIFLGFVATLTLLLYTFASPSLRLPAVPSFFPQRIRASCSPQAWNDGKWVYDLELRLRNMTMSTPRDALVFAGMEGCAADREYNWHLGADRPDMWDRFPNVTSWRWQPTEECHVRPLDGAAMAKDLVENGGWLLLGDSITEGHFFSLSCLLYPHVRATPNYTENPYFDRAWAQNLYLSPTSPLIPHLSFPEGFSVEETPLVTFRRLDLLYSQQELRDLHRELHPGVYEQNPSFQLFSEEQTWSLSPTEYLPELFSDAAHTHYTTLIVSTAGHWTTTLFHGYRDESISEDEGYGIYGLLSFFEEAMESWATDVQRYFDTHRGGETRQVVVRAYLPGHEDCHNRNEPWTEYKEFDWKWYNWFWIRDYNRIFQKVLSSPKYPDIHFLGIDRPASLRPDAHATGDCLHIMTGAGVLEGWSHYIWHFVTRELPGRIR</sequence>
<keyword evidence="2" id="KW-1185">Reference proteome</keyword>
<accession>A0A165QKX4</accession>
<dbReference type="PANTHER" id="PTHR32285:SF213">
    <property type="entry name" value="PROTEIN TRICHOME BIREFRINGENCE-LIKE 11"/>
    <property type="match status" value="1"/>
</dbReference>
<name>A0A165QKX4_9AGAM</name>
<dbReference type="InParanoid" id="A0A165QKX4"/>
<dbReference type="EMBL" id="KV425594">
    <property type="protein sequence ID" value="KZT22565.1"/>
    <property type="molecule type" value="Genomic_DNA"/>
</dbReference>
<proteinExistence type="predicted"/>
<dbReference type="PANTHER" id="PTHR32285">
    <property type="entry name" value="PROTEIN TRICHOME BIREFRINGENCE-LIKE 9-RELATED"/>
    <property type="match status" value="1"/>
</dbReference>
<dbReference type="GO" id="GO:0005794">
    <property type="term" value="C:Golgi apparatus"/>
    <property type="evidence" value="ECO:0007669"/>
    <property type="project" value="TreeGrafter"/>
</dbReference>
<evidence type="ECO:0000313" key="1">
    <source>
        <dbReference type="EMBL" id="KZT22565.1"/>
    </source>
</evidence>
<dbReference type="AlphaFoldDB" id="A0A165QKX4"/>
<reference evidence="1 2" key="1">
    <citation type="journal article" date="2016" name="Mol. Biol. Evol.">
        <title>Comparative Genomics of Early-Diverging Mushroom-Forming Fungi Provides Insights into the Origins of Lignocellulose Decay Capabilities.</title>
        <authorList>
            <person name="Nagy L.G."/>
            <person name="Riley R."/>
            <person name="Tritt A."/>
            <person name="Adam C."/>
            <person name="Daum C."/>
            <person name="Floudas D."/>
            <person name="Sun H."/>
            <person name="Yadav J.S."/>
            <person name="Pangilinan J."/>
            <person name="Larsson K.H."/>
            <person name="Matsuura K."/>
            <person name="Barry K."/>
            <person name="Labutti K."/>
            <person name="Kuo R."/>
            <person name="Ohm R.A."/>
            <person name="Bhattacharya S.S."/>
            <person name="Shirouzu T."/>
            <person name="Yoshinaga Y."/>
            <person name="Martin F.M."/>
            <person name="Grigoriev I.V."/>
            <person name="Hibbett D.S."/>
        </authorList>
    </citation>
    <scope>NUCLEOTIDE SEQUENCE [LARGE SCALE GENOMIC DNA]</scope>
    <source>
        <strain evidence="1 2">HHB14362 ss-1</strain>
    </source>
</reference>
<protein>
    <submittedName>
        <fullName evidence="1">Uncharacterized protein</fullName>
    </submittedName>
</protein>
<evidence type="ECO:0000313" key="2">
    <source>
        <dbReference type="Proteomes" id="UP000076761"/>
    </source>
</evidence>
<dbReference type="InterPro" id="IPR029962">
    <property type="entry name" value="TBL"/>
</dbReference>
<dbReference type="Proteomes" id="UP000076761">
    <property type="component" value="Unassembled WGS sequence"/>
</dbReference>